<feature type="compositionally biased region" description="Basic and acidic residues" evidence="1">
    <location>
        <begin position="177"/>
        <end position="197"/>
    </location>
</feature>
<evidence type="ECO:0000313" key="2">
    <source>
        <dbReference type="EMBL" id="CAL1267906.1"/>
    </source>
</evidence>
<keyword evidence="3" id="KW-1185">Reference proteome</keyword>
<reference evidence="2 3" key="1">
    <citation type="submission" date="2024-04" db="EMBL/GenBank/DDBJ databases">
        <authorList>
            <person name="Rising A."/>
            <person name="Reimegard J."/>
            <person name="Sonavane S."/>
            <person name="Akerstrom W."/>
            <person name="Nylinder S."/>
            <person name="Hedman E."/>
            <person name="Kallberg Y."/>
        </authorList>
    </citation>
    <scope>NUCLEOTIDE SEQUENCE [LARGE SCALE GENOMIC DNA]</scope>
</reference>
<feature type="region of interest" description="Disordered" evidence="1">
    <location>
        <begin position="139"/>
        <end position="234"/>
    </location>
</feature>
<dbReference type="PANTHER" id="PTHR22933">
    <property type="entry name" value="FI18007P1-RELATED"/>
    <property type="match status" value="1"/>
</dbReference>
<dbReference type="AlphaFoldDB" id="A0AAV1Z9X4"/>
<name>A0AAV1Z9X4_9ARAC</name>
<dbReference type="PANTHER" id="PTHR22933:SF43">
    <property type="entry name" value="LP10131P"/>
    <property type="match status" value="1"/>
</dbReference>
<dbReference type="EMBL" id="CAXIEN010000030">
    <property type="protein sequence ID" value="CAL1267906.1"/>
    <property type="molecule type" value="Genomic_DNA"/>
</dbReference>
<evidence type="ECO:0000256" key="1">
    <source>
        <dbReference type="SAM" id="MobiDB-lite"/>
    </source>
</evidence>
<feature type="compositionally biased region" description="Pro residues" evidence="1">
    <location>
        <begin position="139"/>
        <end position="163"/>
    </location>
</feature>
<dbReference type="Proteomes" id="UP001497382">
    <property type="component" value="Unassembled WGS sequence"/>
</dbReference>
<comment type="caution">
    <text evidence="2">The sequence shown here is derived from an EMBL/GenBank/DDBJ whole genome shotgun (WGS) entry which is preliminary data.</text>
</comment>
<accession>A0AAV1Z9X4</accession>
<protein>
    <submittedName>
        <fullName evidence="2">Uncharacterized protein</fullName>
    </submittedName>
</protein>
<gene>
    <name evidence="2" type="ORF">LARSCL_LOCUS3892</name>
</gene>
<organism evidence="2 3">
    <name type="scientific">Larinioides sclopetarius</name>
    <dbReference type="NCBI Taxonomy" id="280406"/>
    <lineage>
        <taxon>Eukaryota</taxon>
        <taxon>Metazoa</taxon>
        <taxon>Ecdysozoa</taxon>
        <taxon>Arthropoda</taxon>
        <taxon>Chelicerata</taxon>
        <taxon>Arachnida</taxon>
        <taxon>Araneae</taxon>
        <taxon>Araneomorphae</taxon>
        <taxon>Entelegynae</taxon>
        <taxon>Araneoidea</taxon>
        <taxon>Araneidae</taxon>
        <taxon>Larinioides</taxon>
    </lineage>
</organism>
<proteinExistence type="predicted"/>
<sequence>MQINTKEVRPDILIRSLTRQQTPLVYSEASVIICIGIEAQHNQRLRAALLSSDWLNDVDGDNIPGQAGVDYPVHATVPEGTSFRCSDYDYAGYFGDVETGCQRFFVCDWWFHFECGKAPNMYELNLFRKIPLPVLPPPPRRPFPGPIPQPKMDLPPLPPPRPPQQREPKNLVLNSIEKGKNPNDRQNERDKKQKDTGKPQSWDPNAENKYKNPAQRGNPFRGEKEDQCNCQCAA</sequence>
<evidence type="ECO:0000313" key="3">
    <source>
        <dbReference type="Proteomes" id="UP001497382"/>
    </source>
</evidence>
<dbReference type="InterPro" id="IPR052976">
    <property type="entry name" value="Scoloptoxin-like"/>
</dbReference>